<dbReference type="InterPro" id="IPR042197">
    <property type="entry name" value="Apaf_helical"/>
</dbReference>
<dbReference type="SMART" id="SM00369">
    <property type="entry name" value="LRR_TYP"/>
    <property type="match status" value="3"/>
</dbReference>
<proteinExistence type="predicted"/>
<dbReference type="STRING" id="71139.A0A059B064"/>
<dbReference type="InterPro" id="IPR055414">
    <property type="entry name" value="LRR_R13L4/SHOC2-like"/>
</dbReference>
<keyword evidence="1" id="KW-0433">Leucine-rich repeat</keyword>
<protein>
    <recommendedName>
        <fullName evidence="4">TIR domain-containing protein</fullName>
    </recommendedName>
</protein>
<dbReference type="InterPro" id="IPR057135">
    <property type="entry name" value="At4g27190-like_LRR"/>
</dbReference>
<feature type="domain" description="TIR" evidence="4">
    <location>
        <begin position="1"/>
        <end position="113"/>
    </location>
</feature>
<dbReference type="SUPFAM" id="SSF52058">
    <property type="entry name" value="L domain-like"/>
    <property type="match status" value="2"/>
</dbReference>
<dbReference type="GO" id="GO:0006952">
    <property type="term" value="P:defense response"/>
    <property type="evidence" value="ECO:0007669"/>
    <property type="project" value="UniProtKB-KW"/>
</dbReference>
<dbReference type="InterPro" id="IPR027417">
    <property type="entry name" value="P-loop_NTPase"/>
</dbReference>
<dbReference type="InterPro" id="IPR001611">
    <property type="entry name" value="Leu-rich_rpt"/>
</dbReference>
<evidence type="ECO:0000256" key="3">
    <source>
        <dbReference type="ARBA" id="ARBA00022821"/>
    </source>
</evidence>
<dbReference type="InterPro" id="IPR035897">
    <property type="entry name" value="Toll_tir_struct_dom_sf"/>
</dbReference>
<dbReference type="GO" id="GO:0007165">
    <property type="term" value="P:signal transduction"/>
    <property type="evidence" value="ECO:0007669"/>
    <property type="project" value="InterPro"/>
</dbReference>
<dbReference type="Pfam" id="PF23247">
    <property type="entry name" value="LRR_RPS2"/>
    <property type="match status" value="1"/>
</dbReference>
<dbReference type="Pfam" id="PF23282">
    <property type="entry name" value="WHD_ROQ1"/>
    <property type="match status" value="1"/>
</dbReference>
<dbReference type="GO" id="GO:0043531">
    <property type="term" value="F:ADP binding"/>
    <property type="evidence" value="ECO:0007669"/>
    <property type="project" value="InterPro"/>
</dbReference>
<dbReference type="InterPro" id="IPR000157">
    <property type="entry name" value="TIR_dom"/>
</dbReference>
<dbReference type="PRINTS" id="PR00364">
    <property type="entry name" value="DISEASERSIST"/>
</dbReference>
<dbReference type="Gene3D" id="1.10.8.430">
    <property type="entry name" value="Helical domain of apoptotic protease-activating factors"/>
    <property type="match status" value="1"/>
</dbReference>
<dbReference type="SUPFAM" id="SSF52200">
    <property type="entry name" value="Toll/Interleukin receptor TIR domain"/>
    <property type="match status" value="1"/>
</dbReference>
<keyword evidence="3" id="KW-0611">Plant defense</keyword>
<reference evidence="5" key="1">
    <citation type="submission" date="2013-07" db="EMBL/GenBank/DDBJ databases">
        <title>The genome of Eucalyptus grandis.</title>
        <authorList>
            <person name="Schmutz J."/>
            <person name="Hayes R."/>
            <person name="Myburg A."/>
            <person name="Tuskan G."/>
            <person name="Grattapaglia D."/>
            <person name="Rokhsar D.S."/>
        </authorList>
    </citation>
    <scope>NUCLEOTIDE SEQUENCE</scope>
    <source>
        <tissue evidence="5">Leaf extractions</tissue>
    </source>
</reference>
<dbReference type="GO" id="GO:0051707">
    <property type="term" value="P:response to other organism"/>
    <property type="evidence" value="ECO:0007669"/>
    <property type="project" value="UniProtKB-ARBA"/>
</dbReference>
<dbReference type="Gramene" id="KCW59627">
    <property type="protein sequence ID" value="KCW59627"/>
    <property type="gene ID" value="EUGRSUZ_H02369"/>
</dbReference>
<dbReference type="SMART" id="SM00255">
    <property type="entry name" value="TIR"/>
    <property type="match status" value="1"/>
</dbReference>
<dbReference type="InterPro" id="IPR003591">
    <property type="entry name" value="Leu-rich_rpt_typical-subtyp"/>
</dbReference>
<dbReference type="Pfam" id="PF00931">
    <property type="entry name" value="NB-ARC"/>
    <property type="match status" value="1"/>
</dbReference>
<dbReference type="Gene3D" id="3.40.50.10140">
    <property type="entry name" value="Toll/interleukin-1 receptor homology (TIR) domain"/>
    <property type="match status" value="1"/>
</dbReference>
<dbReference type="PANTHER" id="PTHR11017:SF570">
    <property type="entry name" value="DISEASE RESISTANCE PROTEIN (TIR-NBS CLASS)-RELATED"/>
    <property type="match status" value="1"/>
</dbReference>
<evidence type="ECO:0000256" key="2">
    <source>
        <dbReference type="ARBA" id="ARBA00022737"/>
    </source>
</evidence>
<keyword evidence="2" id="KW-0677">Repeat</keyword>
<gene>
    <name evidence="5" type="ORF">EUGRSUZ_H02369</name>
</gene>
<dbReference type="Pfam" id="PF23598">
    <property type="entry name" value="LRR_14"/>
    <property type="match status" value="1"/>
</dbReference>
<dbReference type="InParanoid" id="A0A059B064"/>
<dbReference type="InterPro" id="IPR032675">
    <property type="entry name" value="LRR_dom_sf"/>
</dbReference>
<accession>A0A059B064</accession>
<dbReference type="Pfam" id="PF01582">
    <property type="entry name" value="TIR"/>
    <property type="match status" value="1"/>
</dbReference>
<evidence type="ECO:0000313" key="5">
    <source>
        <dbReference type="EMBL" id="KCW59627.1"/>
    </source>
</evidence>
<dbReference type="Gene3D" id="3.40.50.300">
    <property type="entry name" value="P-loop containing nucleotide triphosphate hydrolases"/>
    <property type="match status" value="1"/>
</dbReference>
<dbReference type="InterPro" id="IPR044974">
    <property type="entry name" value="Disease_R_plants"/>
</dbReference>
<dbReference type="InterPro" id="IPR002182">
    <property type="entry name" value="NB-ARC"/>
</dbReference>
<evidence type="ECO:0000256" key="1">
    <source>
        <dbReference type="ARBA" id="ARBA00022614"/>
    </source>
</evidence>
<dbReference type="Gene3D" id="3.80.10.10">
    <property type="entry name" value="Ribonuclease Inhibitor"/>
    <property type="match status" value="4"/>
</dbReference>
<evidence type="ECO:0000259" key="4">
    <source>
        <dbReference type="PROSITE" id="PS50104"/>
    </source>
</evidence>
<dbReference type="PROSITE" id="PS50104">
    <property type="entry name" value="TIR"/>
    <property type="match status" value="1"/>
</dbReference>
<dbReference type="PROSITE" id="PS51450">
    <property type="entry name" value="LRR"/>
    <property type="match status" value="1"/>
</dbReference>
<sequence>MAPATNESGMEFEVFLSFRGPDTRDNFTSSLGNTQIYIPIFSKGFASSPWCFREVAHMVYCTLKSDGKKEILPVFFDVEPDDVKLRTKLYRHALSEHEKTYSSHEVKRWGEALVEVPTRVGWKLEGQGPPLLYMLFTKPNRELLDFDFDDVRFVIIHGIGGIGKSTLAKVIFNRFLFKFNYSSFLEDVQDLSQHHGHLHVQRKLLSDTLGSNSINRIHDTNDGINRLRKGLSNKKVMAVVDNVTEKQLENLVGSEKWFNFGSRIIITVRDRRTIIDRTMSDEYNQTGSSYYMDYPMKEMSLDRAIQFFSKHAFRSDAPPKDWHNFLIEVVSSIGRLPLTLEVMGSLFAHTVRSRWGETLKDLKQVLCDKVRDTLMISFNKLDYRRKEIFLDIACFCIGEDKTHAYYMWDDCGYSPRSAIDDLLLMSLIKIDEDNKFWMYDELKALGRYIVKEESFEDAGKRRWVWIDENMLDILRSSEEKRSVRALSLGISHDLTPKKLARLPMLKFLKGERINFAKKLKIIDLTRCKMLTKTPDFSKFGKLKKLILADCVNLSAIDSSIGKLKLLSTLNIIGCDSLGGLPKEIGSLECLMEIIMPSSSEQFEFPETLGNLRSLMKFEIRSHEGIDQLPHSIGRLTNLTHLHLIGCKYLHELPDTISELESLVELDLRESGIYVLPNSIGNLKRLKIMRLACTKIQMIPCALGGVETLEVLDASFCWSLKHAIPWEMWSLTRLKILDLEWSPIPTVPPRISGFSSLQTLKIGSNQLSQLPELPSSLKYLCVRTAKFPFLPDLSNLLHLELLYVRSKHPSNSSWSADEIISPWEDAQSINRLPRSLSSLTLSWIPQLPDFSNFKNLSFLSIEGCPMPHFPVLKYLERLGGLMILTCIFLESTPNLSCLKRLRELHLSDLPKLAEIPGLGELESLKVLKISQCDMIEQLPSLSKLKNLADLELDYCGKMRDVKGLKELNLLKHVKIKQCMSLKSLPDMPSLTKLKTDWMPPEEAAKRTIKRRKLGSFSVLWNK</sequence>
<organism evidence="5">
    <name type="scientific">Eucalyptus grandis</name>
    <name type="common">Flooded gum</name>
    <dbReference type="NCBI Taxonomy" id="71139"/>
    <lineage>
        <taxon>Eukaryota</taxon>
        <taxon>Viridiplantae</taxon>
        <taxon>Streptophyta</taxon>
        <taxon>Embryophyta</taxon>
        <taxon>Tracheophyta</taxon>
        <taxon>Spermatophyta</taxon>
        <taxon>Magnoliopsida</taxon>
        <taxon>eudicotyledons</taxon>
        <taxon>Gunneridae</taxon>
        <taxon>Pentapetalae</taxon>
        <taxon>rosids</taxon>
        <taxon>malvids</taxon>
        <taxon>Myrtales</taxon>
        <taxon>Myrtaceae</taxon>
        <taxon>Myrtoideae</taxon>
        <taxon>Eucalypteae</taxon>
        <taxon>Eucalyptus</taxon>
    </lineage>
</organism>
<dbReference type="PANTHER" id="PTHR11017">
    <property type="entry name" value="LEUCINE-RICH REPEAT-CONTAINING PROTEIN"/>
    <property type="match status" value="1"/>
</dbReference>
<dbReference type="InterPro" id="IPR058192">
    <property type="entry name" value="WHD_ROQ1-like"/>
</dbReference>
<name>A0A059B064_EUCGR</name>
<dbReference type="AlphaFoldDB" id="A0A059B064"/>
<dbReference type="SUPFAM" id="SSF52540">
    <property type="entry name" value="P-loop containing nucleoside triphosphate hydrolases"/>
    <property type="match status" value="1"/>
</dbReference>
<dbReference type="EMBL" id="KK198760">
    <property type="protein sequence ID" value="KCW59627.1"/>
    <property type="molecule type" value="Genomic_DNA"/>
</dbReference>